<gene>
    <name evidence="4" type="ORF">V144x_30090</name>
</gene>
<dbReference type="InterPro" id="IPR025640">
    <property type="entry name" value="GYF_2"/>
</dbReference>
<feature type="transmembrane region" description="Helical" evidence="2">
    <location>
        <begin position="277"/>
        <end position="299"/>
    </location>
</feature>
<evidence type="ECO:0000313" key="4">
    <source>
        <dbReference type="EMBL" id="QDT97534.1"/>
    </source>
</evidence>
<feature type="region of interest" description="Disordered" evidence="1">
    <location>
        <begin position="168"/>
        <end position="189"/>
    </location>
</feature>
<evidence type="ECO:0000313" key="5">
    <source>
        <dbReference type="Proteomes" id="UP000318704"/>
    </source>
</evidence>
<organism evidence="4 5">
    <name type="scientific">Gimesia aquarii</name>
    <dbReference type="NCBI Taxonomy" id="2527964"/>
    <lineage>
        <taxon>Bacteria</taxon>
        <taxon>Pseudomonadati</taxon>
        <taxon>Planctomycetota</taxon>
        <taxon>Planctomycetia</taxon>
        <taxon>Planctomycetales</taxon>
        <taxon>Planctomycetaceae</taxon>
        <taxon>Gimesia</taxon>
    </lineage>
</organism>
<evidence type="ECO:0000256" key="1">
    <source>
        <dbReference type="SAM" id="MobiDB-lite"/>
    </source>
</evidence>
<feature type="transmembrane region" description="Helical" evidence="2">
    <location>
        <begin position="360"/>
        <end position="382"/>
    </location>
</feature>
<reference evidence="4 5" key="1">
    <citation type="submission" date="2019-03" db="EMBL/GenBank/DDBJ databases">
        <title>Deep-cultivation of Planctomycetes and their phenomic and genomic characterization uncovers novel biology.</title>
        <authorList>
            <person name="Wiegand S."/>
            <person name="Jogler M."/>
            <person name="Boedeker C."/>
            <person name="Pinto D."/>
            <person name="Vollmers J."/>
            <person name="Rivas-Marin E."/>
            <person name="Kohn T."/>
            <person name="Peeters S.H."/>
            <person name="Heuer A."/>
            <person name="Rast P."/>
            <person name="Oberbeckmann S."/>
            <person name="Bunk B."/>
            <person name="Jeske O."/>
            <person name="Meyerdierks A."/>
            <person name="Storesund J.E."/>
            <person name="Kallscheuer N."/>
            <person name="Luecker S."/>
            <person name="Lage O.M."/>
            <person name="Pohl T."/>
            <person name="Merkel B.J."/>
            <person name="Hornburger P."/>
            <person name="Mueller R.-W."/>
            <person name="Bruemmer F."/>
            <person name="Labrenz M."/>
            <person name="Spormann A.M."/>
            <person name="Op den Camp H."/>
            <person name="Overmann J."/>
            <person name="Amann R."/>
            <person name="Jetten M.S.M."/>
            <person name="Mascher T."/>
            <person name="Medema M.H."/>
            <person name="Devos D.P."/>
            <person name="Kaster A.-K."/>
            <person name="Ovreas L."/>
            <person name="Rohde M."/>
            <person name="Galperin M.Y."/>
            <person name="Jogler C."/>
        </authorList>
    </citation>
    <scope>NUCLEOTIDE SEQUENCE [LARGE SCALE GENOMIC DNA]</scope>
    <source>
        <strain evidence="4 5">V144</strain>
    </source>
</reference>
<dbReference type="AlphaFoldDB" id="A0A517VX10"/>
<evidence type="ECO:0000259" key="3">
    <source>
        <dbReference type="Pfam" id="PF14237"/>
    </source>
</evidence>
<sequence>MASDWYYKQDDQELGPYTFRDLVEMVREEKLTAEVLVRPHYTNEWQRADSVVGLFHMARRDPATLPPVKESAIEEVDEYADAEDIDALLSSSDEVGDDDTETDVAEVAEKPGWLKRLLSLRNSKIPAVPLDPNRDIDVDLSRPVTAESSLDQLDESVDFESDNHVGATAENSAETNEEPNSNEEANVGAYSEDTWSSAIDAAVERIDSRAPKPEEAPVPKQIMPAITFSFLDTPAFRKTLQASAIVLCASLAIYGFVDWMGQGTLFFPLIGDCSPLMFLVYSVLTFAVVIVIGSLLVLFSSSYLRIGFKLGSVIVTANLTAYMLLNWSDETVVTFPTRNPTPTEAKIAFPLIGECSSFAYWMYFVDVIIFVAVFTYFVAWWLEAHADDV</sequence>
<protein>
    <recommendedName>
        <fullName evidence="3">GYF domain-containing protein</fullName>
    </recommendedName>
</protein>
<feature type="domain" description="GYF" evidence="3">
    <location>
        <begin position="5"/>
        <end position="53"/>
    </location>
</feature>
<accession>A0A517VX10</accession>
<dbReference type="Proteomes" id="UP000318704">
    <property type="component" value="Chromosome"/>
</dbReference>
<keyword evidence="2" id="KW-0472">Membrane</keyword>
<keyword evidence="2" id="KW-0812">Transmembrane</keyword>
<name>A0A517VX10_9PLAN</name>
<feature type="transmembrane region" description="Helical" evidence="2">
    <location>
        <begin position="239"/>
        <end position="257"/>
    </location>
</feature>
<keyword evidence="2" id="KW-1133">Transmembrane helix</keyword>
<dbReference type="Pfam" id="PF14237">
    <property type="entry name" value="GYF_2"/>
    <property type="match status" value="1"/>
</dbReference>
<evidence type="ECO:0000256" key="2">
    <source>
        <dbReference type="SAM" id="Phobius"/>
    </source>
</evidence>
<proteinExistence type="predicted"/>
<dbReference type="EMBL" id="CP037920">
    <property type="protein sequence ID" value="QDT97534.1"/>
    <property type="molecule type" value="Genomic_DNA"/>
</dbReference>
<feature type="transmembrane region" description="Helical" evidence="2">
    <location>
        <begin position="306"/>
        <end position="325"/>
    </location>
</feature>
<dbReference type="RefSeq" id="WP_144985873.1">
    <property type="nucleotide sequence ID" value="NZ_CP037920.1"/>
</dbReference>
<dbReference type="KEGG" id="gaw:V144x_30090"/>